<evidence type="ECO:0008006" key="4">
    <source>
        <dbReference type="Google" id="ProtNLM"/>
    </source>
</evidence>
<protein>
    <recommendedName>
        <fullName evidence="4">Secreted protein</fullName>
    </recommendedName>
</protein>
<keyword evidence="1" id="KW-0732">Signal</keyword>
<dbReference type="Proteomes" id="UP001347796">
    <property type="component" value="Unassembled WGS sequence"/>
</dbReference>
<name>A0AAN8PP23_PATCE</name>
<gene>
    <name evidence="2" type="ORF">SNE40_013658</name>
</gene>
<feature type="chain" id="PRO_5042852317" description="Secreted protein" evidence="1">
    <location>
        <begin position="18"/>
        <end position="83"/>
    </location>
</feature>
<sequence length="83" mass="9426">MKTTILLLLMLQVTVFSKPTTDLITGKKINQYPSFAKGVGFLIKALCAYHKAVGTKPIPSYCSYGKVKFNQLRQFKSHRITRF</sequence>
<evidence type="ECO:0000256" key="1">
    <source>
        <dbReference type="SAM" id="SignalP"/>
    </source>
</evidence>
<accession>A0AAN8PP23</accession>
<evidence type="ECO:0000313" key="2">
    <source>
        <dbReference type="EMBL" id="KAK6175136.1"/>
    </source>
</evidence>
<feature type="signal peptide" evidence="1">
    <location>
        <begin position="1"/>
        <end position="17"/>
    </location>
</feature>
<dbReference type="EMBL" id="JAZGQO010000010">
    <property type="protein sequence ID" value="KAK6175136.1"/>
    <property type="molecule type" value="Genomic_DNA"/>
</dbReference>
<proteinExistence type="predicted"/>
<keyword evidence="3" id="KW-1185">Reference proteome</keyword>
<reference evidence="2 3" key="1">
    <citation type="submission" date="2024-01" db="EMBL/GenBank/DDBJ databases">
        <title>The genome of the rayed Mediterranean limpet Patella caerulea (Linnaeus, 1758).</title>
        <authorList>
            <person name="Anh-Thu Weber A."/>
            <person name="Halstead-Nussloch G."/>
        </authorList>
    </citation>
    <scope>NUCLEOTIDE SEQUENCE [LARGE SCALE GENOMIC DNA]</scope>
    <source>
        <strain evidence="2">AATW-2023a</strain>
        <tissue evidence="2">Whole specimen</tissue>
    </source>
</reference>
<comment type="caution">
    <text evidence="2">The sequence shown here is derived from an EMBL/GenBank/DDBJ whole genome shotgun (WGS) entry which is preliminary data.</text>
</comment>
<dbReference type="AlphaFoldDB" id="A0AAN8PP23"/>
<organism evidence="2 3">
    <name type="scientific">Patella caerulea</name>
    <name type="common">Rayed Mediterranean limpet</name>
    <dbReference type="NCBI Taxonomy" id="87958"/>
    <lineage>
        <taxon>Eukaryota</taxon>
        <taxon>Metazoa</taxon>
        <taxon>Spiralia</taxon>
        <taxon>Lophotrochozoa</taxon>
        <taxon>Mollusca</taxon>
        <taxon>Gastropoda</taxon>
        <taxon>Patellogastropoda</taxon>
        <taxon>Patelloidea</taxon>
        <taxon>Patellidae</taxon>
        <taxon>Patella</taxon>
    </lineage>
</organism>
<evidence type="ECO:0000313" key="3">
    <source>
        <dbReference type="Proteomes" id="UP001347796"/>
    </source>
</evidence>